<keyword evidence="10" id="KW-0067">ATP-binding</keyword>
<dbReference type="STRING" id="642492.Clole_0104"/>
<keyword evidence="12" id="KW-0902">Two-component regulatory system</keyword>
<evidence type="ECO:0000256" key="1">
    <source>
        <dbReference type="ARBA" id="ARBA00000085"/>
    </source>
</evidence>
<dbReference type="PANTHER" id="PTHR45528">
    <property type="entry name" value="SENSOR HISTIDINE KINASE CPXA"/>
    <property type="match status" value="1"/>
</dbReference>
<dbReference type="InterPro" id="IPR050398">
    <property type="entry name" value="HssS/ArlS-like"/>
</dbReference>
<dbReference type="AlphaFoldDB" id="F2JH48"/>
<keyword evidence="7 15" id="KW-0812">Transmembrane</keyword>
<keyword evidence="11 15" id="KW-1133">Transmembrane helix</keyword>
<dbReference type="PRINTS" id="PR00344">
    <property type="entry name" value="BCTRLSENSOR"/>
</dbReference>
<evidence type="ECO:0000256" key="7">
    <source>
        <dbReference type="ARBA" id="ARBA00022692"/>
    </source>
</evidence>
<dbReference type="SMART" id="SM00388">
    <property type="entry name" value="HisKA"/>
    <property type="match status" value="1"/>
</dbReference>
<sequence length="468" mass="54532">MKNKTYRWVLGLFLAFFYMLLIVFCVFNVKKDFTRVKESYLREHYFLTNNVLKSLLALERKNYTVDESIKRCYKDYKEQYEGQGIYLQVYKEKECLYTNMPQEIIIDMSKISKVRDKREVGITNIESRKYIRVAGYLPEQYSQYAIVCYADITNIVDDWVKNTVSIFIVAIIFTVILSICLLILFEYLFKPLEKISDVSMKIAEGEYEERLDIKGEGEIAKVVHSFNTMSDKITDQMQTLEENAKEKQMLIDNLAHELRTPLTAIYGYAEYMQKTRLQEEDKYVSTQFILDESRRLKSISEMLLGMSALREEVEIDMRIINMGELLDRIAQLESIKLKEKGIQYTYSSTIKELYGNEDLIESMLVNLLDNAIKACYETKGFITLKAYEKGAEKIIEVIDNGKGMTKEEISHITEAFYRVDKSRNRIEGGNGLGLALCEEIARKHHARLSFESKPNEGTKVKVVFALRI</sequence>
<feature type="transmembrane region" description="Helical" evidence="15">
    <location>
        <begin position="164"/>
        <end position="189"/>
    </location>
</feature>
<dbReference type="InterPro" id="IPR036890">
    <property type="entry name" value="HATPase_C_sf"/>
</dbReference>
<dbReference type="InterPro" id="IPR003660">
    <property type="entry name" value="HAMP_dom"/>
</dbReference>
<protein>
    <recommendedName>
        <fullName evidence="3">histidine kinase</fullName>
        <ecNumber evidence="3">2.7.13.3</ecNumber>
    </recommendedName>
</protein>
<dbReference type="GO" id="GO:0005886">
    <property type="term" value="C:plasma membrane"/>
    <property type="evidence" value="ECO:0007669"/>
    <property type="project" value="UniProtKB-SubCell"/>
</dbReference>
<dbReference type="Pfam" id="PF02518">
    <property type="entry name" value="HATPase_c"/>
    <property type="match status" value="1"/>
</dbReference>
<dbReference type="PROSITE" id="PS50109">
    <property type="entry name" value="HIS_KIN"/>
    <property type="match status" value="1"/>
</dbReference>
<feature type="coiled-coil region" evidence="14">
    <location>
        <begin position="230"/>
        <end position="257"/>
    </location>
</feature>
<evidence type="ECO:0000256" key="13">
    <source>
        <dbReference type="ARBA" id="ARBA00023136"/>
    </source>
</evidence>
<name>F2JH48_CELLD</name>
<dbReference type="Gene3D" id="1.10.287.130">
    <property type="match status" value="1"/>
</dbReference>
<dbReference type="CDD" id="cd00082">
    <property type="entry name" value="HisKA"/>
    <property type="match status" value="1"/>
</dbReference>
<accession>F2JH48</accession>
<dbReference type="SMART" id="SM00304">
    <property type="entry name" value="HAMP"/>
    <property type="match status" value="1"/>
</dbReference>
<dbReference type="EC" id="2.7.13.3" evidence="3"/>
<dbReference type="PROSITE" id="PS50885">
    <property type="entry name" value="HAMP"/>
    <property type="match status" value="1"/>
</dbReference>
<comment type="catalytic activity">
    <reaction evidence="1">
        <text>ATP + protein L-histidine = ADP + protein N-phospho-L-histidine.</text>
        <dbReference type="EC" id="2.7.13.3"/>
    </reaction>
</comment>
<comment type="subcellular location">
    <subcellularLocation>
        <location evidence="2">Cell membrane</location>
        <topology evidence="2">Multi-pass membrane protein</topology>
    </subcellularLocation>
</comment>
<dbReference type="Pfam" id="PF00672">
    <property type="entry name" value="HAMP"/>
    <property type="match status" value="1"/>
</dbReference>
<evidence type="ECO:0000256" key="8">
    <source>
        <dbReference type="ARBA" id="ARBA00022741"/>
    </source>
</evidence>
<evidence type="ECO:0000313" key="18">
    <source>
        <dbReference type="EMBL" id="ADZ81863.1"/>
    </source>
</evidence>
<keyword evidence="4" id="KW-1003">Cell membrane</keyword>
<dbReference type="InterPro" id="IPR003594">
    <property type="entry name" value="HATPase_dom"/>
</dbReference>
<dbReference type="Proteomes" id="UP000008467">
    <property type="component" value="Chromosome"/>
</dbReference>
<dbReference type="InterPro" id="IPR003661">
    <property type="entry name" value="HisK_dim/P_dom"/>
</dbReference>
<dbReference type="SMART" id="SM00387">
    <property type="entry name" value="HATPase_c"/>
    <property type="match status" value="1"/>
</dbReference>
<keyword evidence="9 18" id="KW-0418">Kinase</keyword>
<dbReference type="GO" id="GO:0005524">
    <property type="term" value="F:ATP binding"/>
    <property type="evidence" value="ECO:0007669"/>
    <property type="project" value="UniProtKB-KW"/>
</dbReference>
<dbReference type="InterPro" id="IPR036097">
    <property type="entry name" value="HisK_dim/P_sf"/>
</dbReference>
<dbReference type="SUPFAM" id="SSF158472">
    <property type="entry name" value="HAMP domain-like"/>
    <property type="match status" value="1"/>
</dbReference>
<evidence type="ECO:0000256" key="2">
    <source>
        <dbReference type="ARBA" id="ARBA00004651"/>
    </source>
</evidence>
<dbReference type="GO" id="GO:0000155">
    <property type="term" value="F:phosphorelay sensor kinase activity"/>
    <property type="evidence" value="ECO:0007669"/>
    <property type="project" value="InterPro"/>
</dbReference>
<evidence type="ECO:0000256" key="9">
    <source>
        <dbReference type="ARBA" id="ARBA00022777"/>
    </source>
</evidence>
<dbReference type="HOGENOM" id="CLU_000445_89_6_9"/>
<dbReference type="eggNOG" id="COG2205">
    <property type="taxonomic scope" value="Bacteria"/>
</dbReference>
<evidence type="ECO:0000259" key="16">
    <source>
        <dbReference type="PROSITE" id="PS50109"/>
    </source>
</evidence>
<dbReference type="PANTHER" id="PTHR45528:SF1">
    <property type="entry name" value="SENSOR HISTIDINE KINASE CPXA"/>
    <property type="match status" value="1"/>
</dbReference>
<evidence type="ECO:0000256" key="11">
    <source>
        <dbReference type="ARBA" id="ARBA00022989"/>
    </source>
</evidence>
<evidence type="ECO:0000256" key="4">
    <source>
        <dbReference type="ARBA" id="ARBA00022475"/>
    </source>
</evidence>
<dbReference type="CDD" id="cd06225">
    <property type="entry name" value="HAMP"/>
    <property type="match status" value="1"/>
</dbReference>
<dbReference type="Pfam" id="PF00512">
    <property type="entry name" value="HisKA"/>
    <property type="match status" value="1"/>
</dbReference>
<keyword evidence="14" id="KW-0175">Coiled coil</keyword>
<evidence type="ECO:0000256" key="5">
    <source>
        <dbReference type="ARBA" id="ARBA00022553"/>
    </source>
</evidence>
<evidence type="ECO:0000256" key="6">
    <source>
        <dbReference type="ARBA" id="ARBA00022679"/>
    </source>
</evidence>
<evidence type="ECO:0000256" key="3">
    <source>
        <dbReference type="ARBA" id="ARBA00012438"/>
    </source>
</evidence>
<keyword evidence="19" id="KW-1185">Reference proteome</keyword>
<organism evidence="18 19">
    <name type="scientific">Cellulosilyticum lentocellum (strain ATCC 49066 / DSM 5427 / NCIMB 11756 / RHM5)</name>
    <name type="common">Clostridium lentocellum</name>
    <dbReference type="NCBI Taxonomy" id="642492"/>
    <lineage>
        <taxon>Bacteria</taxon>
        <taxon>Bacillati</taxon>
        <taxon>Bacillota</taxon>
        <taxon>Clostridia</taxon>
        <taxon>Lachnospirales</taxon>
        <taxon>Cellulosilyticaceae</taxon>
        <taxon>Cellulosilyticum</taxon>
    </lineage>
</organism>
<dbReference type="KEGG" id="cle:Clole_0104"/>
<evidence type="ECO:0000256" key="15">
    <source>
        <dbReference type="SAM" id="Phobius"/>
    </source>
</evidence>
<evidence type="ECO:0000256" key="10">
    <source>
        <dbReference type="ARBA" id="ARBA00022840"/>
    </source>
</evidence>
<evidence type="ECO:0000259" key="17">
    <source>
        <dbReference type="PROSITE" id="PS50885"/>
    </source>
</evidence>
<dbReference type="InterPro" id="IPR005467">
    <property type="entry name" value="His_kinase_dom"/>
</dbReference>
<dbReference type="InterPro" id="IPR004358">
    <property type="entry name" value="Sig_transdc_His_kin-like_C"/>
</dbReference>
<evidence type="ECO:0000256" key="12">
    <source>
        <dbReference type="ARBA" id="ARBA00023012"/>
    </source>
</evidence>
<reference evidence="18 19" key="1">
    <citation type="journal article" date="2011" name="J. Bacteriol.">
        <title>Complete genome sequence of the cellulose-degrading bacterium Cellulosilyticum lentocellum.</title>
        <authorList>
            <consortium name="US DOE Joint Genome Institute"/>
            <person name="Miller D.A."/>
            <person name="Suen G."/>
            <person name="Bruce D."/>
            <person name="Copeland A."/>
            <person name="Cheng J.F."/>
            <person name="Detter C."/>
            <person name="Goodwin L.A."/>
            <person name="Han C.S."/>
            <person name="Hauser L.J."/>
            <person name="Land M.L."/>
            <person name="Lapidus A."/>
            <person name="Lucas S."/>
            <person name="Meincke L."/>
            <person name="Pitluck S."/>
            <person name="Tapia R."/>
            <person name="Teshima H."/>
            <person name="Woyke T."/>
            <person name="Fox B.G."/>
            <person name="Angert E.R."/>
            <person name="Currie C.R."/>
        </authorList>
    </citation>
    <scope>NUCLEOTIDE SEQUENCE [LARGE SCALE GENOMIC DNA]</scope>
    <source>
        <strain evidence="19">ATCC 49066 / DSM 5427 / NCIMB 11756 / RHM5</strain>
    </source>
</reference>
<dbReference type="Gene3D" id="3.30.565.10">
    <property type="entry name" value="Histidine kinase-like ATPase, C-terminal domain"/>
    <property type="match status" value="1"/>
</dbReference>
<feature type="domain" description="Histidine kinase" evidence="16">
    <location>
        <begin position="253"/>
        <end position="468"/>
    </location>
</feature>
<keyword evidence="5" id="KW-0597">Phosphoprotein</keyword>
<evidence type="ECO:0000313" key="19">
    <source>
        <dbReference type="Proteomes" id="UP000008467"/>
    </source>
</evidence>
<keyword evidence="13 15" id="KW-0472">Membrane</keyword>
<dbReference type="SUPFAM" id="SSF47384">
    <property type="entry name" value="Homodimeric domain of signal transducing histidine kinase"/>
    <property type="match status" value="1"/>
</dbReference>
<dbReference type="SUPFAM" id="SSF55874">
    <property type="entry name" value="ATPase domain of HSP90 chaperone/DNA topoisomerase II/histidine kinase"/>
    <property type="match status" value="1"/>
</dbReference>
<evidence type="ECO:0000256" key="14">
    <source>
        <dbReference type="SAM" id="Coils"/>
    </source>
</evidence>
<keyword evidence="6" id="KW-0808">Transferase</keyword>
<dbReference type="Gene3D" id="6.10.340.10">
    <property type="match status" value="1"/>
</dbReference>
<dbReference type="CDD" id="cd00075">
    <property type="entry name" value="HATPase"/>
    <property type="match status" value="1"/>
</dbReference>
<dbReference type="RefSeq" id="WP_013655164.1">
    <property type="nucleotide sequence ID" value="NC_015275.1"/>
</dbReference>
<dbReference type="EMBL" id="CP002582">
    <property type="protein sequence ID" value="ADZ81863.1"/>
    <property type="molecule type" value="Genomic_DNA"/>
</dbReference>
<feature type="transmembrane region" description="Helical" evidence="15">
    <location>
        <begin position="6"/>
        <end position="29"/>
    </location>
</feature>
<feature type="domain" description="HAMP" evidence="17">
    <location>
        <begin position="186"/>
        <end position="238"/>
    </location>
</feature>
<keyword evidence="8" id="KW-0547">Nucleotide-binding</keyword>
<proteinExistence type="predicted"/>
<gene>
    <name evidence="18" type="ordered locus">Clole_0104</name>
</gene>